<name>A0A9D2LGR9_9FIRM</name>
<reference evidence="1" key="2">
    <citation type="submission" date="2021-04" db="EMBL/GenBank/DDBJ databases">
        <authorList>
            <person name="Gilroy R."/>
        </authorList>
    </citation>
    <scope>NUCLEOTIDE SEQUENCE</scope>
    <source>
        <strain evidence="1">ChiBcec18-1249</strain>
    </source>
</reference>
<accession>A0A9D2LGR9</accession>
<organism evidence="1 2">
    <name type="scientific">Candidatus Oscillibacter excrementigallinarum</name>
    <dbReference type="NCBI Taxonomy" id="2838716"/>
    <lineage>
        <taxon>Bacteria</taxon>
        <taxon>Bacillati</taxon>
        <taxon>Bacillota</taxon>
        <taxon>Clostridia</taxon>
        <taxon>Eubacteriales</taxon>
        <taxon>Oscillospiraceae</taxon>
        <taxon>Oscillibacter</taxon>
    </lineage>
</organism>
<reference evidence="1" key="1">
    <citation type="journal article" date="2021" name="PeerJ">
        <title>Extensive microbial diversity within the chicken gut microbiome revealed by metagenomics and culture.</title>
        <authorList>
            <person name="Gilroy R."/>
            <person name="Ravi A."/>
            <person name="Getino M."/>
            <person name="Pursley I."/>
            <person name="Horton D.L."/>
            <person name="Alikhan N.F."/>
            <person name="Baker D."/>
            <person name="Gharbi K."/>
            <person name="Hall N."/>
            <person name="Watson M."/>
            <person name="Adriaenssens E.M."/>
            <person name="Foster-Nyarko E."/>
            <person name="Jarju S."/>
            <person name="Secka A."/>
            <person name="Antonio M."/>
            <person name="Oren A."/>
            <person name="Chaudhuri R.R."/>
            <person name="La Ragione R."/>
            <person name="Hildebrand F."/>
            <person name="Pallen M.J."/>
        </authorList>
    </citation>
    <scope>NUCLEOTIDE SEQUENCE</scope>
    <source>
        <strain evidence="1">ChiBcec18-1249</strain>
    </source>
</reference>
<dbReference type="Proteomes" id="UP000823824">
    <property type="component" value="Unassembled WGS sequence"/>
</dbReference>
<dbReference type="EMBL" id="DWZJ01000009">
    <property type="protein sequence ID" value="HJB12314.1"/>
    <property type="molecule type" value="Genomic_DNA"/>
</dbReference>
<comment type="caution">
    <text evidence="1">The sequence shown here is derived from an EMBL/GenBank/DDBJ whole genome shotgun (WGS) entry which is preliminary data.</text>
</comment>
<proteinExistence type="predicted"/>
<sequence>MKIEELCAAVQEAPYYSQRFTRREYRDAFREYTERFGPLYMDAVRETAEASDGRQALAEQIMDALAAGWKRQRPWNRGMVQAREKQMLVTYLSPMLLGLEEPLCQELAERLRDLWNARWPKDPYQITTYTRLQEGFRNVILGIDLTGWERRREERDR</sequence>
<evidence type="ECO:0000313" key="2">
    <source>
        <dbReference type="Proteomes" id="UP000823824"/>
    </source>
</evidence>
<protein>
    <submittedName>
        <fullName evidence="1">Uncharacterized protein</fullName>
    </submittedName>
</protein>
<dbReference type="AlphaFoldDB" id="A0A9D2LGR9"/>
<gene>
    <name evidence="1" type="ORF">H9787_01220</name>
</gene>
<evidence type="ECO:0000313" key="1">
    <source>
        <dbReference type="EMBL" id="HJB12314.1"/>
    </source>
</evidence>